<accession>A0A444YI15</accession>
<protein>
    <submittedName>
        <fullName evidence="1">Uncharacterized protein</fullName>
    </submittedName>
</protein>
<comment type="caution">
    <text evidence="1">The sequence shown here is derived from an EMBL/GenBank/DDBJ whole genome shotgun (WGS) entry which is preliminary data.</text>
</comment>
<gene>
    <name evidence="1" type="ORF">Ahy_B06g080464</name>
</gene>
<reference evidence="1 2" key="1">
    <citation type="submission" date="2019-01" db="EMBL/GenBank/DDBJ databases">
        <title>Sequencing of cultivated peanut Arachis hypogaea provides insights into genome evolution and oil improvement.</title>
        <authorList>
            <person name="Chen X."/>
        </authorList>
    </citation>
    <scope>NUCLEOTIDE SEQUENCE [LARGE SCALE GENOMIC DNA]</scope>
    <source>
        <strain evidence="2">cv. Fuhuasheng</strain>
        <tissue evidence="1">Leaves</tissue>
    </source>
</reference>
<dbReference type="AlphaFoldDB" id="A0A444YI15"/>
<evidence type="ECO:0000313" key="1">
    <source>
        <dbReference type="EMBL" id="RYR01585.1"/>
    </source>
</evidence>
<evidence type="ECO:0000313" key="2">
    <source>
        <dbReference type="Proteomes" id="UP000289738"/>
    </source>
</evidence>
<organism evidence="1 2">
    <name type="scientific">Arachis hypogaea</name>
    <name type="common">Peanut</name>
    <dbReference type="NCBI Taxonomy" id="3818"/>
    <lineage>
        <taxon>Eukaryota</taxon>
        <taxon>Viridiplantae</taxon>
        <taxon>Streptophyta</taxon>
        <taxon>Embryophyta</taxon>
        <taxon>Tracheophyta</taxon>
        <taxon>Spermatophyta</taxon>
        <taxon>Magnoliopsida</taxon>
        <taxon>eudicotyledons</taxon>
        <taxon>Gunneridae</taxon>
        <taxon>Pentapetalae</taxon>
        <taxon>rosids</taxon>
        <taxon>fabids</taxon>
        <taxon>Fabales</taxon>
        <taxon>Fabaceae</taxon>
        <taxon>Papilionoideae</taxon>
        <taxon>50 kb inversion clade</taxon>
        <taxon>dalbergioids sensu lato</taxon>
        <taxon>Dalbergieae</taxon>
        <taxon>Pterocarpus clade</taxon>
        <taxon>Arachis</taxon>
    </lineage>
</organism>
<proteinExistence type="predicted"/>
<keyword evidence="2" id="KW-1185">Reference proteome</keyword>
<name>A0A444YI15_ARAHY</name>
<dbReference type="Proteomes" id="UP000289738">
    <property type="component" value="Chromosome B06"/>
</dbReference>
<dbReference type="EMBL" id="SDMP01000016">
    <property type="protein sequence ID" value="RYR01585.1"/>
    <property type="molecule type" value="Genomic_DNA"/>
</dbReference>
<sequence>MKRLVMDDKIVQVMSSRIVVVDGKIHAEAANMAIDFDPNSLRNILPKAVSSLEWAISKGKGRVYWPRSCSDTYNIYEEEERVSSITQNAGV</sequence>